<feature type="signal peptide" evidence="1">
    <location>
        <begin position="1"/>
        <end position="22"/>
    </location>
</feature>
<evidence type="ECO:0000256" key="1">
    <source>
        <dbReference type="SAM" id="SignalP"/>
    </source>
</evidence>
<accession>A0A486XWA9</accession>
<organism evidence="3">
    <name type="scientific">Rheinheimera sp. BAL341</name>
    <dbReference type="NCBI Taxonomy" id="1708203"/>
    <lineage>
        <taxon>Bacteria</taxon>
        <taxon>Pseudomonadati</taxon>
        <taxon>Pseudomonadota</taxon>
        <taxon>Gammaproteobacteria</taxon>
        <taxon>Chromatiales</taxon>
        <taxon>Chromatiaceae</taxon>
        <taxon>Rheinheimera</taxon>
    </lineage>
</organism>
<dbReference type="Pfam" id="PF13511">
    <property type="entry name" value="DUF4124"/>
    <property type="match status" value="1"/>
</dbReference>
<evidence type="ECO:0000259" key="2">
    <source>
        <dbReference type="Pfam" id="PF13511"/>
    </source>
</evidence>
<gene>
    <name evidence="3" type="ORF">BAL341_2883</name>
</gene>
<evidence type="ECO:0000313" key="3">
    <source>
        <dbReference type="EMBL" id="VHO05797.1"/>
    </source>
</evidence>
<dbReference type="AlphaFoldDB" id="A0A486XWA9"/>
<name>A0A486XWA9_9GAMM</name>
<feature type="domain" description="DUF4124" evidence="2">
    <location>
        <begin position="13"/>
        <end position="48"/>
    </location>
</feature>
<reference evidence="3" key="1">
    <citation type="submission" date="2019-04" db="EMBL/GenBank/DDBJ databases">
        <authorList>
            <person name="Brambilla D."/>
        </authorList>
    </citation>
    <scope>NUCLEOTIDE SEQUENCE</scope>
    <source>
        <strain evidence="3">BAL1</strain>
    </source>
</reference>
<keyword evidence="1" id="KW-0732">Signal</keyword>
<dbReference type="InterPro" id="IPR025392">
    <property type="entry name" value="DUF4124"/>
</dbReference>
<feature type="chain" id="PRO_5019743943" description="DUF4124 domain-containing protein" evidence="1">
    <location>
        <begin position="23"/>
        <end position="172"/>
    </location>
</feature>
<sequence length="172" mass="19194">MKIMMRLLVLLSFIMATNTAQADVYKCTQANGEVLFQGEPCRSGDEVKVDIRFGEQKTLDVSQLVSGTWCEIGTSGVADSTIMQDSALRKTWIFSERQMVQHISQGQRKDTFKYSIRQEPGSFVIDHPAFGSGQVSWQVKKLNDEQLVIAAYGGFTHLSPGECDLKMASFEN</sequence>
<dbReference type="EMBL" id="CAAJGR010000006">
    <property type="protein sequence ID" value="VHO05797.1"/>
    <property type="molecule type" value="Genomic_DNA"/>
</dbReference>
<proteinExistence type="predicted"/>
<protein>
    <recommendedName>
        <fullName evidence="2">DUF4124 domain-containing protein</fullName>
    </recommendedName>
</protein>